<proteinExistence type="predicted"/>
<sequence>MVKSADGVIVSEVKDVDDFFEHERTFLLEHKRVKDASPKSDRMTRFHKNAADDYNRIGTSLYALGTQDSTDICKFFLKLQNCLIKQEKYSIEARMSADEDFKLSDL</sequence>
<gene>
    <name evidence="1" type="ORF">E2I00_013205</name>
</gene>
<dbReference type="PANTHER" id="PTHR45850">
    <property type="entry name" value="SORTING NEXIN FAMILY MEMBER"/>
    <property type="match status" value="1"/>
</dbReference>
<dbReference type="Proteomes" id="UP000437017">
    <property type="component" value="Unassembled WGS sequence"/>
</dbReference>
<dbReference type="GO" id="GO:0034452">
    <property type="term" value="F:dynactin binding"/>
    <property type="evidence" value="ECO:0007669"/>
    <property type="project" value="TreeGrafter"/>
</dbReference>
<comment type="caution">
    <text evidence="1">The sequence shown here is derived from an EMBL/GenBank/DDBJ whole genome shotgun (WGS) entry which is preliminary data.</text>
</comment>
<dbReference type="GO" id="GO:0005768">
    <property type="term" value="C:endosome"/>
    <property type="evidence" value="ECO:0007669"/>
    <property type="project" value="TreeGrafter"/>
</dbReference>
<dbReference type="OrthoDB" id="9976382at2759"/>
<dbReference type="GO" id="GO:0042147">
    <property type="term" value="P:retrograde transport, endosome to Golgi"/>
    <property type="evidence" value="ECO:0007669"/>
    <property type="project" value="TreeGrafter"/>
</dbReference>
<dbReference type="GO" id="GO:0005829">
    <property type="term" value="C:cytosol"/>
    <property type="evidence" value="ECO:0007669"/>
    <property type="project" value="GOC"/>
</dbReference>
<protein>
    <submittedName>
        <fullName evidence="1">Uncharacterized protein</fullName>
    </submittedName>
</protein>
<evidence type="ECO:0000313" key="2">
    <source>
        <dbReference type="Proteomes" id="UP000437017"/>
    </source>
</evidence>
<name>A0A643BWA2_BALPH</name>
<reference evidence="1 2" key="1">
    <citation type="journal article" date="2019" name="PLoS ONE">
        <title>Genomic analyses reveal an absence of contemporary introgressive admixture between fin whales and blue whales, despite known hybrids.</title>
        <authorList>
            <person name="Westbury M.V."/>
            <person name="Petersen B."/>
            <person name="Lorenzen E.D."/>
        </authorList>
    </citation>
    <scope>NUCLEOTIDE SEQUENCE [LARGE SCALE GENOMIC DNA]</scope>
    <source>
        <strain evidence="1">FinWhale-01</strain>
    </source>
</reference>
<organism evidence="1 2">
    <name type="scientific">Balaenoptera physalus</name>
    <name type="common">Fin whale</name>
    <name type="synonym">Balaena physalus</name>
    <dbReference type="NCBI Taxonomy" id="9770"/>
    <lineage>
        <taxon>Eukaryota</taxon>
        <taxon>Metazoa</taxon>
        <taxon>Chordata</taxon>
        <taxon>Craniata</taxon>
        <taxon>Vertebrata</taxon>
        <taxon>Euteleostomi</taxon>
        <taxon>Mammalia</taxon>
        <taxon>Eutheria</taxon>
        <taxon>Laurasiatheria</taxon>
        <taxon>Artiodactyla</taxon>
        <taxon>Whippomorpha</taxon>
        <taxon>Cetacea</taxon>
        <taxon>Mysticeti</taxon>
        <taxon>Balaenopteridae</taxon>
        <taxon>Balaenoptera</taxon>
    </lineage>
</organism>
<dbReference type="Gene3D" id="1.20.1270.60">
    <property type="entry name" value="Arfaptin homology (AH) domain/BAR domain"/>
    <property type="match status" value="1"/>
</dbReference>
<dbReference type="PANTHER" id="PTHR45850:SF4">
    <property type="entry name" value="SORTING NEXIN-6"/>
    <property type="match status" value="1"/>
</dbReference>
<dbReference type="InterPro" id="IPR027267">
    <property type="entry name" value="AH/BAR_dom_sf"/>
</dbReference>
<dbReference type="EMBL" id="SGJD01004056">
    <property type="protein sequence ID" value="KAB0392050.1"/>
    <property type="molecule type" value="Genomic_DNA"/>
</dbReference>
<accession>A0A643BWA2</accession>
<evidence type="ECO:0000313" key="1">
    <source>
        <dbReference type="EMBL" id="KAB0392050.1"/>
    </source>
</evidence>
<keyword evidence="2" id="KW-1185">Reference proteome</keyword>
<dbReference type="AlphaFoldDB" id="A0A643BWA2"/>